<protein>
    <submittedName>
        <fullName evidence="4">Uncharacterized protein</fullName>
    </submittedName>
</protein>
<feature type="signal peptide" evidence="2">
    <location>
        <begin position="1"/>
        <end position="26"/>
    </location>
</feature>
<feature type="chain" id="PRO_5036873855" evidence="2">
    <location>
        <begin position="27"/>
        <end position="102"/>
    </location>
</feature>
<keyword evidence="3" id="KW-1185">Reference proteome</keyword>
<evidence type="ECO:0000313" key="3">
    <source>
        <dbReference type="Proteomes" id="UP000887561"/>
    </source>
</evidence>
<dbReference type="AlphaFoldDB" id="A0A915LUA3"/>
<accession>A0A915LUA3</accession>
<evidence type="ECO:0000256" key="2">
    <source>
        <dbReference type="SAM" id="SignalP"/>
    </source>
</evidence>
<feature type="compositionally biased region" description="Acidic residues" evidence="1">
    <location>
        <begin position="39"/>
        <end position="68"/>
    </location>
</feature>
<dbReference type="WBParaSite" id="scaffold19577_cov179.g19267">
    <property type="protein sequence ID" value="scaffold19577_cov179.g19267"/>
    <property type="gene ID" value="scaffold19577_cov179.g19267"/>
</dbReference>
<dbReference type="Proteomes" id="UP000887561">
    <property type="component" value="Unplaced"/>
</dbReference>
<reference evidence="4" key="1">
    <citation type="submission" date="2022-11" db="UniProtKB">
        <authorList>
            <consortium name="WormBaseParasite"/>
        </authorList>
    </citation>
    <scope>IDENTIFICATION</scope>
</reference>
<sequence length="102" mass="11353">MTKFIKSVQIFLFLLFLLFIIENVYCDAGNDMCCSYLGVDDENDTESDTDESDVELSAENAEENDGGYESDSSVDSLADFRGQNLTLLGHLSDLSDTDDEEE</sequence>
<keyword evidence="2" id="KW-0732">Signal</keyword>
<evidence type="ECO:0000313" key="4">
    <source>
        <dbReference type="WBParaSite" id="scaffold19577_cov179.g19267"/>
    </source>
</evidence>
<name>A0A915LUA3_MELJA</name>
<proteinExistence type="predicted"/>
<evidence type="ECO:0000256" key="1">
    <source>
        <dbReference type="SAM" id="MobiDB-lite"/>
    </source>
</evidence>
<organism evidence="3 4">
    <name type="scientific">Meloidogyne javanica</name>
    <name type="common">Root-knot nematode worm</name>
    <dbReference type="NCBI Taxonomy" id="6303"/>
    <lineage>
        <taxon>Eukaryota</taxon>
        <taxon>Metazoa</taxon>
        <taxon>Ecdysozoa</taxon>
        <taxon>Nematoda</taxon>
        <taxon>Chromadorea</taxon>
        <taxon>Rhabditida</taxon>
        <taxon>Tylenchina</taxon>
        <taxon>Tylenchomorpha</taxon>
        <taxon>Tylenchoidea</taxon>
        <taxon>Meloidogynidae</taxon>
        <taxon>Meloidogyninae</taxon>
        <taxon>Meloidogyne</taxon>
        <taxon>Meloidogyne incognita group</taxon>
    </lineage>
</organism>
<feature type="region of interest" description="Disordered" evidence="1">
    <location>
        <begin position="39"/>
        <end position="75"/>
    </location>
</feature>